<dbReference type="OrthoDB" id="9795007at2"/>
<reference evidence="1 2" key="1">
    <citation type="submission" date="2018-11" db="EMBL/GenBank/DDBJ databases">
        <title>Saccharopolyspora rhizosphaerae sp. nov., an actinomycete isolated from rhizosphere soil in Thailand.</title>
        <authorList>
            <person name="Intra B."/>
            <person name="Euanorasetr J."/>
            <person name="Take A."/>
            <person name="Inahashi Y."/>
            <person name="Mori M."/>
            <person name="Panbangred W."/>
            <person name="Matsumoto A."/>
        </authorList>
    </citation>
    <scope>NUCLEOTIDE SEQUENCE [LARGE SCALE GENOMIC DNA]</scope>
    <source>
        <strain evidence="1 2">H219</strain>
    </source>
</reference>
<dbReference type="InterPro" id="IPR006439">
    <property type="entry name" value="HAD-SF_hydro_IA"/>
</dbReference>
<dbReference type="EMBL" id="RSAA01000008">
    <property type="protein sequence ID" value="RRO17606.1"/>
    <property type="molecule type" value="Genomic_DNA"/>
</dbReference>
<dbReference type="SFLD" id="SFLDG01129">
    <property type="entry name" value="C1.5:_HAD__Beta-PGM__Phosphata"/>
    <property type="match status" value="1"/>
</dbReference>
<dbReference type="SUPFAM" id="SSF56784">
    <property type="entry name" value="HAD-like"/>
    <property type="match status" value="1"/>
</dbReference>
<accession>A0A426JWQ7</accession>
<dbReference type="Proteomes" id="UP000274515">
    <property type="component" value="Unassembled WGS sequence"/>
</dbReference>
<dbReference type="Gene3D" id="3.40.50.1000">
    <property type="entry name" value="HAD superfamily/HAD-like"/>
    <property type="match status" value="1"/>
</dbReference>
<name>A0A426JWQ7_9PSEU</name>
<dbReference type="AlphaFoldDB" id="A0A426JWQ7"/>
<dbReference type="PANTHER" id="PTHR47829:SF1">
    <property type="entry name" value="HAD FAMILY PHOSPHATASE"/>
    <property type="match status" value="1"/>
</dbReference>
<proteinExistence type="predicted"/>
<gene>
    <name evidence="1" type="ORF">EIL87_09980</name>
</gene>
<dbReference type="PANTHER" id="PTHR47829">
    <property type="entry name" value="HYDROLASE, PUTATIVE (AFU_ORTHOLOGUE AFUA_1G12880)-RELATED"/>
    <property type="match status" value="1"/>
</dbReference>
<comment type="caution">
    <text evidence="1">The sequence shown here is derived from an EMBL/GenBank/DDBJ whole genome shotgun (WGS) entry which is preliminary data.</text>
</comment>
<dbReference type="Gene3D" id="1.10.150.240">
    <property type="entry name" value="Putative phosphatase, domain 2"/>
    <property type="match status" value="1"/>
</dbReference>
<dbReference type="PRINTS" id="PR00413">
    <property type="entry name" value="HADHALOGNASE"/>
</dbReference>
<dbReference type="Pfam" id="PF00702">
    <property type="entry name" value="Hydrolase"/>
    <property type="match status" value="1"/>
</dbReference>
<sequence>MGSSAAGPTVRAVVFDYGGVLTTPTRDSINAWLAEERIRPELFSATLKEWLSRNAPAGTPVHLLETGELDADGFNKAMAARLRTVDDEPVAPDDLLGRLFGRMGPEPAMLTLVRDLRERGIRTALLSNSWGNIDAYPWEQLAGLFDSTVLSGEVGLRKPDPRIYQMSLNALGLPAEQTAFVDDGAPNVDAARDLGMHAVLHTGPAETRTRLAELLPAGSVPQDEETR</sequence>
<keyword evidence="2" id="KW-1185">Reference proteome</keyword>
<dbReference type="CDD" id="cd02603">
    <property type="entry name" value="HAD_sEH-N_like"/>
    <property type="match status" value="1"/>
</dbReference>
<evidence type="ECO:0000313" key="2">
    <source>
        <dbReference type="Proteomes" id="UP000274515"/>
    </source>
</evidence>
<dbReference type="NCBIfam" id="TIGR01509">
    <property type="entry name" value="HAD-SF-IA-v3"/>
    <property type="match status" value="1"/>
</dbReference>
<dbReference type="InterPro" id="IPR023214">
    <property type="entry name" value="HAD_sf"/>
</dbReference>
<dbReference type="InterPro" id="IPR052898">
    <property type="entry name" value="ACAD10-like"/>
</dbReference>
<organism evidence="1 2">
    <name type="scientific">Saccharopolyspora rhizosphaerae</name>
    <dbReference type="NCBI Taxonomy" id="2492662"/>
    <lineage>
        <taxon>Bacteria</taxon>
        <taxon>Bacillati</taxon>
        <taxon>Actinomycetota</taxon>
        <taxon>Actinomycetes</taxon>
        <taxon>Pseudonocardiales</taxon>
        <taxon>Pseudonocardiaceae</taxon>
        <taxon>Saccharopolyspora</taxon>
    </lineage>
</organism>
<dbReference type="RefSeq" id="WP_125089938.1">
    <property type="nucleotide sequence ID" value="NZ_RSAA01000008.1"/>
</dbReference>
<dbReference type="SFLD" id="SFLDS00003">
    <property type="entry name" value="Haloacid_Dehalogenase"/>
    <property type="match status" value="1"/>
</dbReference>
<protein>
    <submittedName>
        <fullName evidence="1">HAD family phosphatase</fullName>
    </submittedName>
</protein>
<evidence type="ECO:0000313" key="1">
    <source>
        <dbReference type="EMBL" id="RRO17606.1"/>
    </source>
</evidence>
<dbReference type="InterPro" id="IPR036412">
    <property type="entry name" value="HAD-like_sf"/>
</dbReference>
<dbReference type="InterPro" id="IPR023198">
    <property type="entry name" value="PGP-like_dom2"/>
</dbReference>